<feature type="region of interest" description="Disordered" evidence="1">
    <location>
        <begin position="148"/>
        <end position="187"/>
    </location>
</feature>
<organism evidence="2 3">
    <name type="scientific">Pseudocercospora eumusae</name>
    <dbReference type="NCBI Taxonomy" id="321146"/>
    <lineage>
        <taxon>Eukaryota</taxon>
        <taxon>Fungi</taxon>
        <taxon>Dikarya</taxon>
        <taxon>Ascomycota</taxon>
        <taxon>Pezizomycotina</taxon>
        <taxon>Dothideomycetes</taxon>
        <taxon>Dothideomycetidae</taxon>
        <taxon>Mycosphaerellales</taxon>
        <taxon>Mycosphaerellaceae</taxon>
        <taxon>Pseudocercospora</taxon>
    </lineage>
</organism>
<evidence type="ECO:0008006" key="4">
    <source>
        <dbReference type="Google" id="ProtNLM"/>
    </source>
</evidence>
<gene>
    <name evidence="2" type="ORF">AC578_3677</name>
</gene>
<reference evidence="2 3" key="1">
    <citation type="submission" date="2015-07" db="EMBL/GenBank/DDBJ databases">
        <title>Comparative genomics of the Sigatoka disease complex on banana suggests a link between parallel evolutionary changes in Pseudocercospora fijiensis and Pseudocercospora eumusae and increased virulence on the banana host.</title>
        <authorList>
            <person name="Chang T.-C."/>
            <person name="Salvucci A."/>
            <person name="Crous P.W."/>
            <person name="Stergiopoulos I."/>
        </authorList>
    </citation>
    <scope>NUCLEOTIDE SEQUENCE [LARGE SCALE GENOMIC DNA]</scope>
    <source>
        <strain evidence="2 3">CBS 114824</strain>
    </source>
</reference>
<dbReference type="PANTHER" id="PTHR39398">
    <property type="entry name" value="YALI0F14311P"/>
    <property type="match status" value="1"/>
</dbReference>
<evidence type="ECO:0000313" key="3">
    <source>
        <dbReference type="Proteomes" id="UP000070133"/>
    </source>
</evidence>
<dbReference type="AlphaFoldDB" id="A0A139HSQ5"/>
<feature type="non-terminal residue" evidence="2">
    <location>
        <position position="1"/>
    </location>
</feature>
<sequence length="380" mass="43621">TSESTDPLRSRFRTSFGWATASIKTTSILHLHHSIQSRRSACRRGLYLLEILDPAALRPQASIMANQMRPPARRGPSGAWNRLKPMPIDPLDAYGLPSKGETRLHDYKAQEAYFREIKGRYMKFCASAGGGEGLEEALSSLSIMDTIPLTRPNKKKNKKTTSSDQAQAQEERPQLQHRPSATDRPNDLPNILLAMRKLREAVLGSRRVDNFAQRAYMFIIHASILTKSWESYLPALRYLLTTIHTHTPLSDPELQEFSGYHVLDLSCRQNELLDAFAVKFRFRQKDRRVNSVLNSLVRDDWVRFWRMRRVVDGYQRAIMEFAVDRMRLHALKCLGRGYMQADKAYIERSGDSSWTELVRNGCGWQLQESGVVMIRKPKAK</sequence>
<dbReference type="EMBL" id="LFZN01000012">
    <property type="protein sequence ID" value="KXT05524.1"/>
    <property type="molecule type" value="Genomic_DNA"/>
</dbReference>
<comment type="caution">
    <text evidence="2">The sequence shown here is derived from an EMBL/GenBank/DDBJ whole genome shotgun (WGS) entry which is preliminary data.</text>
</comment>
<evidence type="ECO:0000313" key="2">
    <source>
        <dbReference type="EMBL" id="KXT05524.1"/>
    </source>
</evidence>
<dbReference type="STRING" id="321146.A0A139HSQ5"/>
<protein>
    <recommendedName>
        <fullName evidence="4">CSN8/PSMD8/EIF3K domain-containing protein</fullName>
    </recommendedName>
</protein>
<dbReference type="OrthoDB" id="2100128at2759"/>
<name>A0A139HSQ5_9PEZI</name>
<feature type="compositionally biased region" description="Basic and acidic residues" evidence="1">
    <location>
        <begin position="169"/>
        <end position="186"/>
    </location>
</feature>
<proteinExistence type="predicted"/>
<dbReference type="Proteomes" id="UP000070133">
    <property type="component" value="Unassembled WGS sequence"/>
</dbReference>
<keyword evidence="3" id="KW-1185">Reference proteome</keyword>
<evidence type="ECO:0000256" key="1">
    <source>
        <dbReference type="SAM" id="MobiDB-lite"/>
    </source>
</evidence>
<dbReference type="PANTHER" id="PTHR39398:SF1">
    <property type="entry name" value="CSN8_PSMD8_EIF3K DOMAIN-CONTAINING PROTEIN"/>
    <property type="match status" value="1"/>
</dbReference>
<accession>A0A139HSQ5</accession>